<sequence length="92" mass="9999">MTPPPRSRARTALQHLVLAAFACTTAVIVLLVGMVVFSAIGWSTDPHGYGIFAGTLFALILTPVAIGLWLLHQLLRRGTKKSQAGHEQQDHR</sequence>
<dbReference type="EMBL" id="RCDD01000001">
    <property type="protein sequence ID" value="RLK61381.1"/>
    <property type="molecule type" value="Genomic_DNA"/>
</dbReference>
<evidence type="ECO:0000256" key="1">
    <source>
        <dbReference type="SAM" id="Phobius"/>
    </source>
</evidence>
<evidence type="ECO:0000313" key="2">
    <source>
        <dbReference type="EMBL" id="RLK61381.1"/>
    </source>
</evidence>
<protein>
    <submittedName>
        <fullName evidence="2">Uncharacterized protein</fullName>
    </submittedName>
</protein>
<keyword evidence="3" id="KW-1185">Reference proteome</keyword>
<feature type="transmembrane region" description="Helical" evidence="1">
    <location>
        <begin position="48"/>
        <end position="71"/>
    </location>
</feature>
<accession>A0A421BAC5</accession>
<dbReference type="AlphaFoldDB" id="A0A421BAC5"/>
<dbReference type="Proteomes" id="UP000282454">
    <property type="component" value="Unassembled WGS sequence"/>
</dbReference>
<proteinExistence type="predicted"/>
<keyword evidence="1" id="KW-0472">Membrane</keyword>
<feature type="transmembrane region" description="Helical" evidence="1">
    <location>
        <begin position="16"/>
        <end position="42"/>
    </location>
</feature>
<dbReference type="OrthoDB" id="4570255at2"/>
<name>A0A421BAC5_9PSEU</name>
<gene>
    <name evidence="2" type="ORF">CLV68_1921</name>
</gene>
<comment type="caution">
    <text evidence="2">The sequence shown here is derived from an EMBL/GenBank/DDBJ whole genome shotgun (WGS) entry which is preliminary data.</text>
</comment>
<evidence type="ECO:0000313" key="3">
    <source>
        <dbReference type="Proteomes" id="UP000282454"/>
    </source>
</evidence>
<keyword evidence="1" id="KW-1133">Transmembrane helix</keyword>
<reference evidence="2 3" key="1">
    <citation type="submission" date="2018-10" db="EMBL/GenBank/DDBJ databases">
        <title>Genomic Encyclopedia of Archaeal and Bacterial Type Strains, Phase II (KMG-II): from individual species to whole genera.</title>
        <authorList>
            <person name="Goeker M."/>
        </authorList>
    </citation>
    <scope>NUCLEOTIDE SEQUENCE [LARGE SCALE GENOMIC DNA]</scope>
    <source>
        <strain evidence="2 3">DSM 45657</strain>
    </source>
</reference>
<organism evidence="2 3">
    <name type="scientific">Actinokineospora cianjurensis</name>
    <dbReference type="NCBI Taxonomy" id="585224"/>
    <lineage>
        <taxon>Bacteria</taxon>
        <taxon>Bacillati</taxon>
        <taxon>Actinomycetota</taxon>
        <taxon>Actinomycetes</taxon>
        <taxon>Pseudonocardiales</taxon>
        <taxon>Pseudonocardiaceae</taxon>
        <taxon>Actinokineospora</taxon>
    </lineage>
</organism>
<dbReference type="PROSITE" id="PS51257">
    <property type="entry name" value="PROKAR_LIPOPROTEIN"/>
    <property type="match status" value="1"/>
</dbReference>
<keyword evidence="1" id="KW-0812">Transmembrane</keyword>